<keyword evidence="4" id="KW-1185">Reference proteome</keyword>
<dbReference type="PROSITE" id="PS00061">
    <property type="entry name" value="ADH_SHORT"/>
    <property type="match status" value="1"/>
</dbReference>
<evidence type="ECO:0000256" key="2">
    <source>
        <dbReference type="ARBA" id="ARBA00023002"/>
    </source>
</evidence>
<dbReference type="InterPro" id="IPR020904">
    <property type="entry name" value="Sc_DH/Rdtase_CS"/>
</dbReference>
<comment type="similarity">
    <text evidence="1">Belongs to the short-chain dehydrogenases/reductases (SDR) family.</text>
</comment>
<accession>A0ABU0ICF2</accession>
<name>A0ABU0ICF2_9HYPH</name>
<dbReference type="PANTHER" id="PTHR48107:SF7">
    <property type="entry name" value="RE15974P"/>
    <property type="match status" value="1"/>
</dbReference>
<sequence length="253" mass="26013">MAKLLMGKVALVTGGSRGLGAATAEALADHGADVAITYVASSDKAKAVVAKLHAKGVKAIAIKSDQADMTAAQPMIDEVIGHFGKLDILVNNAAVVAKGQKVDDSQLDTVALDRQWQINVMGAVATTRAAARQLSDGGRIIFIGSLNGDVALIPGVADYSGTKAAINGYARGVARDLGPRNITVNVIQPGAMPTDMMVEALGSMTAPDVFLDMHAIRRIATLEEVSEMVCFLAGPHAGYITGSTIDMAGGLSS</sequence>
<reference evidence="3 4" key="1">
    <citation type="submission" date="2023-07" db="EMBL/GenBank/DDBJ databases">
        <title>Genomic Encyclopedia of Type Strains, Phase IV (KMG-IV): sequencing the most valuable type-strain genomes for metagenomic binning, comparative biology and taxonomic classification.</title>
        <authorList>
            <person name="Goeker M."/>
        </authorList>
    </citation>
    <scope>NUCLEOTIDE SEQUENCE [LARGE SCALE GENOMIC DNA]</scope>
    <source>
        <strain evidence="3 4">DSM 100301</strain>
    </source>
</reference>
<organism evidence="3 4">
    <name type="scientific">Rhizobium paknamense</name>
    <dbReference type="NCBI Taxonomy" id="1206817"/>
    <lineage>
        <taxon>Bacteria</taxon>
        <taxon>Pseudomonadati</taxon>
        <taxon>Pseudomonadota</taxon>
        <taxon>Alphaproteobacteria</taxon>
        <taxon>Hyphomicrobiales</taxon>
        <taxon>Rhizobiaceae</taxon>
        <taxon>Rhizobium/Agrobacterium group</taxon>
        <taxon>Rhizobium</taxon>
    </lineage>
</organism>
<dbReference type="InterPro" id="IPR002347">
    <property type="entry name" value="SDR_fam"/>
</dbReference>
<dbReference type="RefSeq" id="WP_307158302.1">
    <property type="nucleotide sequence ID" value="NZ_JAUSWH010000006.1"/>
</dbReference>
<evidence type="ECO:0000256" key="1">
    <source>
        <dbReference type="ARBA" id="ARBA00006484"/>
    </source>
</evidence>
<protein>
    <submittedName>
        <fullName evidence="3">NAD(P)-dependent dehydrogenase (Short-subunit alcohol dehydrogenase family)</fullName>
    </submittedName>
</protein>
<gene>
    <name evidence="3" type="ORF">QO005_002262</name>
</gene>
<dbReference type="PANTHER" id="PTHR48107">
    <property type="entry name" value="NADPH-DEPENDENT ALDEHYDE REDUCTASE-LIKE PROTEIN, CHLOROPLASTIC-RELATED"/>
    <property type="match status" value="1"/>
</dbReference>
<dbReference type="PRINTS" id="PR00080">
    <property type="entry name" value="SDRFAMILY"/>
</dbReference>
<keyword evidence="2" id="KW-0560">Oxidoreductase</keyword>
<dbReference type="Proteomes" id="UP001235269">
    <property type="component" value="Unassembled WGS sequence"/>
</dbReference>
<dbReference type="InterPro" id="IPR036291">
    <property type="entry name" value="NAD(P)-bd_dom_sf"/>
</dbReference>
<dbReference type="EMBL" id="JAUSWH010000006">
    <property type="protein sequence ID" value="MDQ0455922.1"/>
    <property type="molecule type" value="Genomic_DNA"/>
</dbReference>
<dbReference type="Pfam" id="PF13561">
    <property type="entry name" value="adh_short_C2"/>
    <property type="match status" value="1"/>
</dbReference>
<dbReference type="SUPFAM" id="SSF51735">
    <property type="entry name" value="NAD(P)-binding Rossmann-fold domains"/>
    <property type="match status" value="1"/>
</dbReference>
<comment type="caution">
    <text evidence="3">The sequence shown here is derived from an EMBL/GenBank/DDBJ whole genome shotgun (WGS) entry which is preliminary data.</text>
</comment>
<proteinExistence type="inferred from homology"/>
<evidence type="ECO:0000313" key="3">
    <source>
        <dbReference type="EMBL" id="MDQ0455922.1"/>
    </source>
</evidence>
<dbReference type="PRINTS" id="PR00081">
    <property type="entry name" value="GDHRDH"/>
</dbReference>
<evidence type="ECO:0000313" key="4">
    <source>
        <dbReference type="Proteomes" id="UP001235269"/>
    </source>
</evidence>
<dbReference type="Gene3D" id="3.40.50.720">
    <property type="entry name" value="NAD(P)-binding Rossmann-like Domain"/>
    <property type="match status" value="1"/>
</dbReference>